<evidence type="ECO:0000256" key="1">
    <source>
        <dbReference type="ARBA" id="ARBA00005953"/>
    </source>
</evidence>
<dbReference type="GO" id="GO:0047617">
    <property type="term" value="F:fatty acyl-CoA hydrolase activity"/>
    <property type="evidence" value="ECO:0007669"/>
    <property type="project" value="TreeGrafter"/>
</dbReference>
<dbReference type="PANTHER" id="PTHR31793:SF27">
    <property type="entry name" value="NOVEL THIOESTERASE SUPERFAMILY DOMAIN AND SAPOSIN A-TYPE DOMAIN CONTAINING PROTEIN (0610012H03RIK)"/>
    <property type="match status" value="1"/>
</dbReference>
<comment type="similarity">
    <text evidence="1">Belongs to the 4-hydroxybenzoyl-CoA thioesterase family.</text>
</comment>
<sequence length="142" mass="16381">MTLPFEVELPVRYRDMDTLGHVNNAVYATYLEQARYQYFDRVLGVPYDEREMVLANVEIDFRRPLTLSNRTVRVACGVVELGGSSFRMRYRVLPDDGDDPAATAEAVLVAVEDGQPRSLPSWWRERFVEFEPGLEYDDPSTR</sequence>
<evidence type="ECO:0000313" key="3">
    <source>
        <dbReference type="EMBL" id="TKR26418.1"/>
    </source>
</evidence>
<dbReference type="RefSeq" id="WP_137276334.1">
    <property type="nucleotide sequence ID" value="NZ_QKNX01000002.1"/>
</dbReference>
<dbReference type="Proteomes" id="UP000308037">
    <property type="component" value="Unassembled WGS sequence"/>
</dbReference>
<dbReference type="AlphaFoldDB" id="A0A4U5JEV6"/>
<accession>A0A4U5JEV6</accession>
<dbReference type="InterPro" id="IPR050563">
    <property type="entry name" value="4-hydroxybenzoyl-CoA_TE"/>
</dbReference>
<dbReference type="OrthoDB" id="56956at2157"/>
<gene>
    <name evidence="3" type="ORF">DM868_08000</name>
</gene>
<dbReference type="InterPro" id="IPR029069">
    <property type="entry name" value="HotDog_dom_sf"/>
</dbReference>
<dbReference type="Gene3D" id="3.10.129.10">
    <property type="entry name" value="Hotdog Thioesterase"/>
    <property type="match status" value="1"/>
</dbReference>
<organism evidence="3 4">
    <name type="scientific">Natronomonas salsuginis</name>
    <dbReference type="NCBI Taxonomy" id="2217661"/>
    <lineage>
        <taxon>Archaea</taxon>
        <taxon>Methanobacteriati</taxon>
        <taxon>Methanobacteriota</taxon>
        <taxon>Stenosarchaea group</taxon>
        <taxon>Halobacteria</taxon>
        <taxon>Halobacteriales</taxon>
        <taxon>Natronomonadaceae</taxon>
        <taxon>Natronomonas</taxon>
    </lineage>
</organism>
<dbReference type="Pfam" id="PF13279">
    <property type="entry name" value="4HBT_2"/>
    <property type="match status" value="1"/>
</dbReference>
<keyword evidence="4" id="KW-1185">Reference proteome</keyword>
<evidence type="ECO:0000256" key="2">
    <source>
        <dbReference type="ARBA" id="ARBA00022801"/>
    </source>
</evidence>
<evidence type="ECO:0000313" key="4">
    <source>
        <dbReference type="Proteomes" id="UP000308037"/>
    </source>
</evidence>
<protein>
    <submittedName>
        <fullName evidence="3">Acyl-CoA thioesterase</fullName>
    </submittedName>
</protein>
<dbReference type="PANTHER" id="PTHR31793">
    <property type="entry name" value="4-HYDROXYBENZOYL-COA THIOESTERASE FAMILY MEMBER"/>
    <property type="match status" value="1"/>
</dbReference>
<reference evidence="3 4" key="1">
    <citation type="submission" date="2019-04" db="EMBL/GenBank/DDBJ databases">
        <title>Natronomonas sp. F20-122 a newhaloarchaeon isolated from a saline saltern of Isla Bacuta, Huelva, Spain.</title>
        <authorList>
            <person name="Duran-Viseras A."/>
            <person name="Sanchez-Porro C."/>
            <person name="Ventosa A."/>
        </authorList>
    </citation>
    <scope>NUCLEOTIDE SEQUENCE [LARGE SCALE GENOMIC DNA]</scope>
    <source>
        <strain evidence="3 4">F20-122</strain>
    </source>
</reference>
<name>A0A4U5JEV6_9EURY</name>
<dbReference type="CDD" id="cd00586">
    <property type="entry name" value="4HBT"/>
    <property type="match status" value="1"/>
</dbReference>
<comment type="caution">
    <text evidence="3">The sequence shown here is derived from an EMBL/GenBank/DDBJ whole genome shotgun (WGS) entry which is preliminary data.</text>
</comment>
<dbReference type="SUPFAM" id="SSF54637">
    <property type="entry name" value="Thioesterase/thiol ester dehydrase-isomerase"/>
    <property type="match status" value="1"/>
</dbReference>
<keyword evidence="2" id="KW-0378">Hydrolase</keyword>
<dbReference type="EMBL" id="QKNX01000002">
    <property type="protein sequence ID" value="TKR26418.1"/>
    <property type="molecule type" value="Genomic_DNA"/>
</dbReference>
<proteinExistence type="inferred from homology"/>